<dbReference type="Proteomes" id="UP000595332">
    <property type="component" value="Chromosome"/>
</dbReference>
<dbReference type="PANTHER" id="PTHR35849:SF2">
    <property type="entry name" value="BLR2341 PROTEIN"/>
    <property type="match status" value="1"/>
</dbReference>
<keyword evidence="3" id="KW-1185">Reference proteome</keyword>
<evidence type="ECO:0000259" key="1">
    <source>
        <dbReference type="PROSITE" id="PS50801"/>
    </source>
</evidence>
<dbReference type="InterPro" id="IPR036513">
    <property type="entry name" value="STAS_dom_sf"/>
</dbReference>
<reference evidence="2 3" key="1">
    <citation type="journal article" date="2008" name="Int. J. Syst. Evol. Microbiol.">
        <title>Neptunomonas japonica sp. nov., an Osedax japonicus symbiont-like bacterium isolated from sediment adjacent to sperm whale carcasses off Kagoshima, Japan.</title>
        <authorList>
            <person name="Miyazaki M."/>
            <person name="Nogi Y."/>
            <person name="Fujiwara Y."/>
            <person name="Kawato M."/>
            <person name="Kubokawa K."/>
            <person name="Horikoshi K."/>
        </authorList>
    </citation>
    <scope>NUCLEOTIDE SEQUENCE [LARGE SCALE GENOMIC DNA]</scope>
    <source>
        <strain evidence="2 3">JAMM 1380</strain>
    </source>
</reference>
<name>A0A7R6SX25_9GAMM</name>
<proteinExistence type="predicted"/>
<evidence type="ECO:0000313" key="3">
    <source>
        <dbReference type="Proteomes" id="UP000595332"/>
    </source>
</evidence>
<dbReference type="PROSITE" id="PS50801">
    <property type="entry name" value="STAS"/>
    <property type="match status" value="1"/>
</dbReference>
<evidence type="ECO:0000313" key="2">
    <source>
        <dbReference type="EMBL" id="BBB31051.1"/>
    </source>
</evidence>
<dbReference type="InterPro" id="IPR002645">
    <property type="entry name" value="STAS_dom"/>
</dbReference>
<dbReference type="SUPFAM" id="SSF52091">
    <property type="entry name" value="SpoIIaa-like"/>
    <property type="match status" value="1"/>
</dbReference>
<feature type="domain" description="STAS" evidence="1">
    <location>
        <begin position="1"/>
        <end position="94"/>
    </location>
</feature>
<dbReference type="InterPro" id="IPR052746">
    <property type="entry name" value="MlaB_ABC_Transporter"/>
</dbReference>
<sequence>MLRRCSTMVLPEHLTIIEIAQWKEEFISQISEASVLYIDTSTLKKIDSAGIQLLFAVKQALKAKEGDIHWSGNSAVLSKSAQWLGMSDALGITW</sequence>
<dbReference type="Gene3D" id="3.30.750.24">
    <property type="entry name" value="STAS domain"/>
    <property type="match status" value="1"/>
</dbReference>
<dbReference type="EMBL" id="AP014546">
    <property type="protein sequence ID" value="BBB31051.1"/>
    <property type="molecule type" value="Genomic_DNA"/>
</dbReference>
<protein>
    <recommendedName>
        <fullName evidence="1">STAS domain-containing protein</fullName>
    </recommendedName>
</protein>
<dbReference type="InterPro" id="IPR058548">
    <property type="entry name" value="MlaB-like_STAS"/>
</dbReference>
<accession>A0A7R6SX25</accession>
<dbReference type="KEGG" id="njp:NEJAP_3113"/>
<dbReference type="PANTHER" id="PTHR35849">
    <property type="entry name" value="BLR2341 PROTEIN"/>
    <property type="match status" value="1"/>
</dbReference>
<organism evidence="2 3">
    <name type="scientific">Neptunomonas japonica JAMM 1380</name>
    <dbReference type="NCBI Taxonomy" id="1441457"/>
    <lineage>
        <taxon>Bacteria</taxon>
        <taxon>Pseudomonadati</taxon>
        <taxon>Pseudomonadota</taxon>
        <taxon>Gammaproteobacteria</taxon>
        <taxon>Oceanospirillales</taxon>
        <taxon>Oceanospirillaceae</taxon>
        <taxon>Neptunomonas</taxon>
    </lineage>
</organism>
<gene>
    <name evidence="2" type="ORF">NEJAP_3113</name>
</gene>
<dbReference type="Pfam" id="PF13466">
    <property type="entry name" value="STAS_2"/>
    <property type="match status" value="1"/>
</dbReference>
<dbReference type="AlphaFoldDB" id="A0A7R6SX25"/>